<dbReference type="SUPFAM" id="SSF53213">
    <property type="entry name" value="LigB-like"/>
    <property type="match status" value="1"/>
</dbReference>
<feature type="compositionally biased region" description="Basic and acidic residues" evidence="1">
    <location>
        <begin position="53"/>
        <end position="86"/>
    </location>
</feature>
<dbReference type="OrthoDB" id="10615387at2759"/>
<dbReference type="Proteomes" id="UP000198372">
    <property type="component" value="Unassembled WGS sequence"/>
</dbReference>
<feature type="region of interest" description="Disordered" evidence="1">
    <location>
        <begin position="48"/>
        <end position="86"/>
    </location>
</feature>
<proteinExistence type="predicted"/>
<name>A0A238FI26_9BASI</name>
<sequence length="361" mass="39962">MGLALAFASVLYPRLPFYLPSGISSVLPFVGPEQHPSKWQQAQSFQNLLPHPANHDPFDVKEPEAERQRRLLSEDGENQKRKEEKRLQREWEKRLEMAGGENRIHPELPVYFVQAPPIRGFDRRSPLGQTLSKIGDEIIHQVKPKTILLLVPIETIQPFLQVSTLDPLTYISSSGAEVNVAGNPALAQSLTTSLAYASPPVPAVSGRQNLHDVVALLLETMFGTSLKVKVIQVSVPVLTQGAWDSEKYFDIGHALLKTRQDERDLVVLALGKLVAGKNIRLLDDALAHHTHHPRFTSLLSLIHASLGKKPSRAVPRSLAAIYAAIGAAGEGEGERLDAQRNCWRFGHLPMAKNPEYLKGQT</sequence>
<evidence type="ECO:0000313" key="2">
    <source>
        <dbReference type="EMBL" id="SCV71653.1"/>
    </source>
</evidence>
<evidence type="ECO:0000313" key="3">
    <source>
        <dbReference type="Proteomes" id="UP000198372"/>
    </source>
</evidence>
<dbReference type="EMBL" id="FMSP01000007">
    <property type="protein sequence ID" value="SCV71653.1"/>
    <property type="molecule type" value="Genomic_DNA"/>
</dbReference>
<evidence type="ECO:0000256" key="1">
    <source>
        <dbReference type="SAM" id="MobiDB-lite"/>
    </source>
</evidence>
<organism evidence="2 3">
    <name type="scientific">Microbotryum intermedium</name>
    <dbReference type="NCBI Taxonomy" id="269621"/>
    <lineage>
        <taxon>Eukaryota</taxon>
        <taxon>Fungi</taxon>
        <taxon>Dikarya</taxon>
        <taxon>Basidiomycota</taxon>
        <taxon>Pucciniomycotina</taxon>
        <taxon>Microbotryomycetes</taxon>
        <taxon>Microbotryales</taxon>
        <taxon>Microbotryaceae</taxon>
        <taxon>Microbotryum</taxon>
    </lineage>
</organism>
<dbReference type="STRING" id="269621.A0A238FI26"/>
<protein>
    <submittedName>
        <fullName evidence="2">BQ2448_3241 protein</fullName>
    </submittedName>
</protein>
<dbReference type="AlphaFoldDB" id="A0A238FI26"/>
<dbReference type="Gene3D" id="3.40.830.10">
    <property type="entry name" value="LigB-like"/>
    <property type="match status" value="1"/>
</dbReference>
<reference evidence="3" key="1">
    <citation type="submission" date="2016-09" db="EMBL/GenBank/DDBJ databases">
        <authorList>
            <person name="Jeantristanb JTB J.-T."/>
            <person name="Ricardo R."/>
        </authorList>
    </citation>
    <scope>NUCLEOTIDE SEQUENCE [LARGE SCALE GENOMIC DNA]</scope>
</reference>
<gene>
    <name evidence="2" type="ORF">BQ2448_3241</name>
</gene>
<keyword evidence="3" id="KW-1185">Reference proteome</keyword>
<accession>A0A238FI26</accession>